<comment type="similarity">
    <text evidence="2 8">Belongs to the MICOS complex subunit Mic13 family.</text>
</comment>
<reference evidence="9" key="1">
    <citation type="journal article" date="2012" name="Nature">
        <title>The oyster genome reveals stress adaptation and complexity of shell formation.</title>
        <authorList>
            <person name="Zhang G."/>
            <person name="Fang X."/>
            <person name="Guo X."/>
            <person name="Li L."/>
            <person name="Luo R."/>
            <person name="Xu F."/>
            <person name="Yang P."/>
            <person name="Zhang L."/>
            <person name="Wang X."/>
            <person name="Qi H."/>
            <person name="Xiong Z."/>
            <person name="Que H."/>
            <person name="Xie Y."/>
            <person name="Holland P.W."/>
            <person name="Paps J."/>
            <person name="Zhu Y."/>
            <person name="Wu F."/>
            <person name="Chen Y."/>
            <person name="Wang J."/>
            <person name="Peng C."/>
            <person name="Meng J."/>
            <person name="Yang L."/>
            <person name="Liu J."/>
            <person name="Wen B."/>
            <person name="Zhang N."/>
            <person name="Huang Z."/>
            <person name="Zhu Q."/>
            <person name="Feng Y."/>
            <person name="Mount A."/>
            <person name="Hedgecock D."/>
            <person name="Xu Z."/>
            <person name="Liu Y."/>
            <person name="Domazet-Loso T."/>
            <person name="Du Y."/>
            <person name="Sun X."/>
            <person name="Zhang S."/>
            <person name="Liu B."/>
            <person name="Cheng P."/>
            <person name="Jiang X."/>
            <person name="Li J."/>
            <person name="Fan D."/>
            <person name="Wang W."/>
            <person name="Fu W."/>
            <person name="Wang T."/>
            <person name="Wang B."/>
            <person name="Zhang J."/>
            <person name="Peng Z."/>
            <person name="Li Y."/>
            <person name="Li N."/>
            <person name="Wang J."/>
            <person name="Chen M."/>
            <person name="He Y."/>
            <person name="Tan F."/>
            <person name="Song X."/>
            <person name="Zheng Q."/>
            <person name="Huang R."/>
            <person name="Yang H."/>
            <person name="Du X."/>
            <person name="Chen L."/>
            <person name="Yang M."/>
            <person name="Gaffney P.M."/>
            <person name="Wang S."/>
            <person name="Luo L."/>
            <person name="She Z."/>
            <person name="Ming Y."/>
            <person name="Huang W."/>
            <person name="Zhang S."/>
            <person name="Huang B."/>
            <person name="Zhang Y."/>
            <person name="Qu T."/>
            <person name="Ni P."/>
            <person name="Miao G."/>
            <person name="Wang J."/>
            <person name="Wang Q."/>
            <person name="Steinberg C.E."/>
            <person name="Wang H."/>
            <person name="Li N."/>
            <person name="Qian L."/>
            <person name="Zhang G."/>
            <person name="Li Y."/>
            <person name="Yang H."/>
            <person name="Liu X."/>
            <person name="Wang J."/>
            <person name="Yin Y."/>
            <person name="Wang J."/>
        </authorList>
    </citation>
    <scope>NUCLEOTIDE SEQUENCE [LARGE SCALE GENOMIC DNA]</scope>
    <source>
        <strain evidence="9">05x7-T-G4-1.051#20</strain>
    </source>
</reference>
<evidence type="ECO:0000256" key="2">
    <source>
        <dbReference type="ARBA" id="ARBA00006771"/>
    </source>
</evidence>
<evidence type="ECO:0000256" key="3">
    <source>
        <dbReference type="ARBA" id="ARBA00022692"/>
    </source>
</evidence>
<dbReference type="PANTHER" id="PTHR31816">
    <property type="entry name" value="MICOS COMPLEX SUBUNIT MIC13"/>
    <property type="match status" value="1"/>
</dbReference>
<comment type="subcellular location">
    <subcellularLocation>
        <location evidence="1 8">Mitochondrion inner membrane</location>
        <topology evidence="1 8">Single-pass membrane protein</topology>
    </subcellularLocation>
</comment>
<dbReference type="PANTHER" id="PTHR31816:SF3">
    <property type="entry name" value="MICOS COMPLEX SUBUNIT MIC13"/>
    <property type="match status" value="1"/>
</dbReference>
<keyword evidence="5" id="KW-1133">Transmembrane helix</keyword>
<keyword evidence="7" id="KW-0472">Membrane</keyword>
<keyword evidence="4 8" id="KW-0999">Mitochondrion inner membrane</keyword>
<dbReference type="EMBL" id="JH817954">
    <property type="protein sequence ID" value="EKC28747.1"/>
    <property type="molecule type" value="Genomic_DNA"/>
</dbReference>
<name>K1PWM3_MAGGI</name>
<keyword evidence="6 8" id="KW-0496">Mitochondrion</keyword>
<dbReference type="InterPro" id="IPR026769">
    <property type="entry name" value="Mic13"/>
</dbReference>
<evidence type="ECO:0000256" key="5">
    <source>
        <dbReference type="ARBA" id="ARBA00022989"/>
    </source>
</evidence>
<comment type="function">
    <text evidence="8">Component of the MICOS complex, a large protein complex of the mitochondrial inner membrane that plays crucial roles in the maintenance of crista junctions, inner membrane architecture, and formation of contact sites to the outer membrane.</text>
</comment>
<dbReference type="InParanoid" id="K1PWM3"/>
<evidence type="ECO:0000256" key="4">
    <source>
        <dbReference type="ARBA" id="ARBA00022792"/>
    </source>
</evidence>
<protein>
    <recommendedName>
        <fullName evidence="8">MICOS complex subunit MIC13</fullName>
    </recommendedName>
</protein>
<dbReference type="Pfam" id="PF15884">
    <property type="entry name" value="QIL1"/>
    <property type="match status" value="1"/>
</dbReference>
<evidence type="ECO:0000256" key="7">
    <source>
        <dbReference type="ARBA" id="ARBA00023136"/>
    </source>
</evidence>
<organism evidence="9">
    <name type="scientific">Magallana gigas</name>
    <name type="common">Pacific oyster</name>
    <name type="synonym">Crassostrea gigas</name>
    <dbReference type="NCBI Taxonomy" id="29159"/>
    <lineage>
        <taxon>Eukaryota</taxon>
        <taxon>Metazoa</taxon>
        <taxon>Spiralia</taxon>
        <taxon>Lophotrochozoa</taxon>
        <taxon>Mollusca</taxon>
        <taxon>Bivalvia</taxon>
        <taxon>Autobranchia</taxon>
        <taxon>Pteriomorphia</taxon>
        <taxon>Ostreida</taxon>
        <taxon>Ostreoidea</taxon>
        <taxon>Ostreidae</taxon>
        <taxon>Magallana</taxon>
    </lineage>
</organism>
<dbReference type="AlphaFoldDB" id="K1PWM3"/>
<comment type="subunit">
    <text evidence="8">Component of the mitochondrial contact site and cristae organizing system (MICOS) complex.</text>
</comment>
<evidence type="ECO:0000256" key="8">
    <source>
        <dbReference type="RuleBase" id="RU363009"/>
    </source>
</evidence>
<evidence type="ECO:0000256" key="6">
    <source>
        <dbReference type="ARBA" id="ARBA00023128"/>
    </source>
</evidence>
<evidence type="ECO:0000313" key="9">
    <source>
        <dbReference type="EMBL" id="EKC28747.1"/>
    </source>
</evidence>
<accession>K1PWM3</accession>
<dbReference type="GO" id="GO:0044284">
    <property type="term" value="C:mitochondrial crista junction"/>
    <property type="evidence" value="ECO:0007669"/>
    <property type="project" value="TreeGrafter"/>
</dbReference>
<dbReference type="HOGENOM" id="CLU_1476533_0_0_1"/>
<keyword evidence="3" id="KW-0812">Transmembrane</keyword>
<evidence type="ECO:0000256" key="1">
    <source>
        <dbReference type="ARBA" id="ARBA00004434"/>
    </source>
</evidence>
<gene>
    <name evidence="9" type="ORF">CGI_10005420</name>
</gene>
<proteinExistence type="inferred from homology"/>
<dbReference type="GO" id="GO:0042407">
    <property type="term" value="P:cristae formation"/>
    <property type="evidence" value="ECO:0007669"/>
    <property type="project" value="TreeGrafter"/>
</dbReference>
<sequence>MTTESFNTTNRLNLQKSECEVIKENRGSLLLAHHIVPRGAKVQMLHMKAYTKITDLSLQKVKVMAVTIAKATAKLGVVGGTVYFTAKEGLWGNSKETNDAYKRLKSKTLDEWLPASVDMKPSTSKKLVSKPLMQKKEETPAVKSQQPSQYNACVNTVFKTLADLPETVPVKVNSVVTYFKNLG</sequence>
<dbReference type="GO" id="GO:0061617">
    <property type="term" value="C:MICOS complex"/>
    <property type="evidence" value="ECO:0007669"/>
    <property type="project" value="UniProtKB-UniRule"/>
</dbReference>